<evidence type="ECO:0000313" key="2">
    <source>
        <dbReference type="Proteomes" id="UP000594468"/>
    </source>
</evidence>
<dbReference type="AlphaFoldDB" id="A0A7S8IEG9"/>
<dbReference type="Proteomes" id="UP000594468">
    <property type="component" value="Chromosome"/>
</dbReference>
<dbReference type="Gene3D" id="3.90.1530.30">
    <property type="match status" value="1"/>
</dbReference>
<name>A0A7S8IEG9_9CHLR</name>
<gene>
    <name evidence="1" type="ORF">G4Y79_04540</name>
</gene>
<dbReference type="RefSeq" id="WP_195171719.1">
    <property type="nucleotide sequence ID" value="NZ_CP062983.1"/>
</dbReference>
<dbReference type="KEGG" id="pmet:G4Y79_04540"/>
<dbReference type="SUPFAM" id="SSF110849">
    <property type="entry name" value="ParB/Sulfiredoxin"/>
    <property type="match status" value="1"/>
</dbReference>
<dbReference type="GO" id="GO:0007059">
    <property type="term" value="P:chromosome segregation"/>
    <property type="evidence" value="ECO:0007669"/>
    <property type="project" value="TreeGrafter"/>
</dbReference>
<dbReference type="InterPro" id="IPR036086">
    <property type="entry name" value="ParB/Sulfiredoxin_sf"/>
</dbReference>
<evidence type="ECO:0000313" key="1">
    <source>
        <dbReference type="EMBL" id="QPC83655.1"/>
    </source>
</evidence>
<dbReference type="GO" id="GO:0005694">
    <property type="term" value="C:chromosome"/>
    <property type="evidence" value="ECO:0007669"/>
    <property type="project" value="TreeGrafter"/>
</dbReference>
<accession>A0A7S8IEG9</accession>
<dbReference type="InterPro" id="IPR050336">
    <property type="entry name" value="Chromosome_partition/occlusion"/>
</dbReference>
<proteinExistence type="predicted"/>
<organism evidence="1 2">
    <name type="scientific">Phototrophicus methaneseepsis</name>
    <dbReference type="NCBI Taxonomy" id="2710758"/>
    <lineage>
        <taxon>Bacteria</taxon>
        <taxon>Bacillati</taxon>
        <taxon>Chloroflexota</taxon>
        <taxon>Candidatus Thermofontia</taxon>
        <taxon>Phototrophicales</taxon>
        <taxon>Phototrophicaceae</taxon>
        <taxon>Phototrophicus</taxon>
    </lineage>
</organism>
<dbReference type="EMBL" id="CP062983">
    <property type="protein sequence ID" value="QPC83655.1"/>
    <property type="molecule type" value="Genomic_DNA"/>
</dbReference>
<keyword evidence="2" id="KW-1185">Reference proteome</keyword>
<protein>
    <submittedName>
        <fullName evidence="1">ParB N-terminal domain-containing protein</fullName>
    </submittedName>
</protein>
<dbReference type="PANTHER" id="PTHR33375">
    <property type="entry name" value="CHROMOSOME-PARTITIONING PROTEIN PARB-RELATED"/>
    <property type="match status" value="1"/>
</dbReference>
<dbReference type="Gene3D" id="1.10.10.2830">
    <property type="match status" value="1"/>
</dbReference>
<sequence length="396" mass="45002">MARKKREINTSLLDNVTADMLGGGDMAFFQDEGLKVEYILLELVRPDPLQPRRVLPDRIYQAFHAGQVTPSQAMRELIQIAQLAARQQGRPFSNVLDLLGNPEEDNSEELPPLSPEEQLVHDLVNLAVTIRDDGQVNPLTVVDVSQGITRQYRIETGERRYWATWILRDFISGYESDGMIPCIVIPNESASAFRQAKENTARSGLSAIAMARQAALLLLYVHGYPMPEGPVPPDFYRQALELRIPKGQAETMHSSLGGVTKQRFNQYKDLLKLSDEAMELADRNNLDEYILRPVLQLPPETHMEMIQHIIQFGLTGRQVHDIVKHGMDDDTVDLTREISPHIRGFVRSMQKMSEDDEGDFIQRLLEQENSVSMACVRLESTISFLTRIQNQLQENR</sequence>
<reference evidence="1 2" key="1">
    <citation type="submission" date="2020-02" db="EMBL/GenBank/DDBJ databases">
        <authorList>
            <person name="Zheng R.K."/>
            <person name="Sun C.M."/>
        </authorList>
    </citation>
    <scope>NUCLEOTIDE SEQUENCE [LARGE SCALE GENOMIC DNA]</scope>
    <source>
        <strain evidence="2">rifampicinis</strain>
    </source>
</reference>
<dbReference type="PANTHER" id="PTHR33375:SF1">
    <property type="entry name" value="CHROMOSOME-PARTITIONING PROTEIN PARB-RELATED"/>
    <property type="match status" value="1"/>
</dbReference>